<accession>A0A7X9X5J1</accession>
<sequence>MSYRRMCPDEQWAKERLQGLPPRWRVRIERQWRERHAARNIDARRVANLFLLNITENLKAIRLPLKARDEHICACAEDRAAECLVLASVYREIKQRRAALERVVRRFHCEPPEPERVSIRTGEIIGMRDEPAILRMTDAKWWRSQLRKMHAQFVEAAAIQLDYVNAQGDIYVSNESFARRGQQKKRNRRMLENTIATNEDGDSFPLSELHDKSVSCPQIKRGELMTRIKGFEDIARENGHVGLFLTITCPSRMHRFTKGKKVRLSKGRLVQTRNQVRSNPRYDDTLPREAQRYLSAMFARLRSFLKRHGVQWYGFRIAEPNHDGTPHWHLLVFFPPHLFRRRRGVREPGQRGRVKDVFAVDERCALLPRLCAWVRRYALMDSPDERGAKHHRVDFKPIDWERGTAAGYIAKYVAKNIDGHGIESDLAGNPGLETALRVEAWASTWRIRQFQQVGGPPVTTWREARRLDKVPEGAPKVLDEMYAAVNRIQRGDDETDVSPASWADYVRANGGIHCSRDDRPVRVYREFDSRIGRYGEPVGDVVKGLEAREIRMERDGIVELPKFRSMVVFTSRHTWTIERRKPTDLALDLARHSGAQRLNLRVGLARLARPWTRVNNCTHMPPSAAGAGHEQALDPDITDWLADYDRADLAARTAERQHKPRKSHERHVD</sequence>
<evidence type="ECO:0000256" key="3">
    <source>
        <dbReference type="ARBA" id="ARBA00022705"/>
    </source>
</evidence>
<keyword evidence="9" id="KW-1185">Reference proteome</keyword>
<name>A0A7X9X5J1_9BURK</name>
<dbReference type="RefSeq" id="WP_169498063.1">
    <property type="nucleotide sequence ID" value="NZ_JABBFZ010000006.1"/>
</dbReference>
<dbReference type="InterPro" id="IPR008766">
    <property type="entry name" value="Replication_gene_A-like"/>
</dbReference>
<keyword evidence="6" id="KW-0378">Hydrolase</keyword>
<dbReference type="Pfam" id="PF05840">
    <property type="entry name" value="Phage_GPA"/>
    <property type="match status" value="1"/>
</dbReference>
<evidence type="ECO:0000256" key="4">
    <source>
        <dbReference type="ARBA" id="ARBA00022722"/>
    </source>
</evidence>
<dbReference type="Proteomes" id="UP000583127">
    <property type="component" value="Unassembled WGS sequence"/>
</dbReference>
<feature type="domain" description="Replication gene A protein-like" evidence="7">
    <location>
        <begin position="92"/>
        <end position="419"/>
    </location>
</feature>
<evidence type="ECO:0000256" key="1">
    <source>
        <dbReference type="ARBA" id="ARBA00003293"/>
    </source>
</evidence>
<dbReference type="GO" id="GO:0006260">
    <property type="term" value="P:DNA replication"/>
    <property type="evidence" value="ECO:0007669"/>
    <property type="project" value="UniProtKB-KW"/>
</dbReference>
<keyword evidence="4" id="KW-0540">Nuclease</keyword>
<dbReference type="GO" id="GO:0004519">
    <property type="term" value="F:endonuclease activity"/>
    <property type="evidence" value="ECO:0007669"/>
    <property type="project" value="UniProtKB-KW"/>
</dbReference>
<comment type="similarity">
    <text evidence="2">Belongs to the phage GPA family.</text>
</comment>
<proteinExistence type="inferred from homology"/>
<gene>
    <name evidence="8" type="ORF">HHL14_13270</name>
</gene>
<comment type="function">
    <text evidence="1">Possible endonuclease which induces a single-strand cut and initiates DNA replication.</text>
</comment>
<evidence type="ECO:0000313" key="9">
    <source>
        <dbReference type="Proteomes" id="UP000583127"/>
    </source>
</evidence>
<organism evidence="8 9">
    <name type="scientific">Paraburkholderia antibiotica</name>
    <dbReference type="NCBI Taxonomy" id="2728839"/>
    <lineage>
        <taxon>Bacteria</taxon>
        <taxon>Pseudomonadati</taxon>
        <taxon>Pseudomonadota</taxon>
        <taxon>Betaproteobacteria</taxon>
        <taxon>Burkholderiales</taxon>
        <taxon>Burkholderiaceae</taxon>
        <taxon>Paraburkholderia</taxon>
    </lineage>
</organism>
<evidence type="ECO:0000256" key="2">
    <source>
        <dbReference type="ARBA" id="ARBA00009260"/>
    </source>
</evidence>
<keyword evidence="5 8" id="KW-0255">Endonuclease</keyword>
<evidence type="ECO:0000256" key="6">
    <source>
        <dbReference type="ARBA" id="ARBA00022801"/>
    </source>
</evidence>
<protein>
    <submittedName>
        <fullName evidence="8">Replication endonuclease</fullName>
    </submittedName>
</protein>
<reference evidence="8 9" key="1">
    <citation type="submission" date="2020-04" db="EMBL/GenBank/DDBJ databases">
        <title>Paraburkholderia sp. G-4-1-8 isolated from soil.</title>
        <authorList>
            <person name="Dahal R.H."/>
        </authorList>
    </citation>
    <scope>NUCLEOTIDE SEQUENCE [LARGE SCALE GENOMIC DNA]</scope>
    <source>
        <strain evidence="8 9">G-4-1-8</strain>
    </source>
</reference>
<evidence type="ECO:0000256" key="5">
    <source>
        <dbReference type="ARBA" id="ARBA00022759"/>
    </source>
</evidence>
<dbReference type="GO" id="GO:0016787">
    <property type="term" value="F:hydrolase activity"/>
    <property type="evidence" value="ECO:0007669"/>
    <property type="project" value="UniProtKB-KW"/>
</dbReference>
<dbReference type="AlphaFoldDB" id="A0A7X9X5J1"/>
<comment type="caution">
    <text evidence="8">The sequence shown here is derived from an EMBL/GenBank/DDBJ whole genome shotgun (WGS) entry which is preliminary data.</text>
</comment>
<keyword evidence="3" id="KW-0235">DNA replication</keyword>
<evidence type="ECO:0000259" key="7">
    <source>
        <dbReference type="Pfam" id="PF05840"/>
    </source>
</evidence>
<dbReference type="EMBL" id="JABBFZ010000006">
    <property type="protein sequence ID" value="NML31805.1"/>
    <property type="molecule type" value="Genomic_DNA"/>
</dbReference>
<evidence type="ECO:0000313" key="8">
    <source>
        <dbReference type="EMBL" id="NML31805.1"/>
    </source>
</evidence>